<feature type="domain" description="Zinc-ribbon 15" evidence="2">
    <location>
        <begin position="20"/>
        <end position="68"/>
    </location>
</feature>
<dbReference type="RefSeq" id="WP_027413841.1">
    <property type="nucleotide sequence ID" value="NZ_BMWS01000043.1"/>
</dbReference>
<keyword evidence="1" id="KW-1133">Transmembrane helix</keyword>
<dbReference type="EMBL" id="BMWS01000043">
    <property type="protein sequence ID" value="GGX33937.1"/>
    <property type="molecule type" value="Genomic_DNA"/>
</dbReference>
<proteinExistence type="predicted"/>
<dbReference type="InterPro" id="IPR031493">
    <property type="entry name" value="Zinc_ribbon_15"/>
</dbReference>
<evidence type="ECO:0000256" key="1">
    <source>
        <dbReference type="SAM" id="Phobius"/>
    </source>
</evidence>
<dbReference type="Pfam" id="PF17032">
    <property type="entry name" value="Zn_ribbon_15"/>
    <property type="match status" value="1"/>
</dbReference>
<sequence>MIIFGTSNSTIHPKKLEDGSCPYCKTQDNMWIQGYHKYVHIFWIPFFSIGKKVYMVCGHCKGAFEKTEIQDQRLIQSFQDGKKNQIKTPWYHFIGLMLLVMVILLISVTPYLTNTP</sequence>
<reference evidence="3 4" key="1">
    <citation type="journal article" date="2014" name="Int. J. Syst. Evol. Microbiol.">
        <title>Complete genome sequence of Corynebacterium casei LMG S-19264T (=DSM 44701T), isolated from a smear-ripened cheese.</title>
        <authorList>
            <consortium name="US DOE Joint Genome Institute (JGI-PGF)"/>
            <person name="Walter F."/>
            <person name="Albersmeier A."/>
            <person name="Kalinowski J."/>
            <person name="Ruckert C."/>
        </authorList>
    </citation>
    <scope>NUCLEOTIDE SEQUENCE [LARGE SCALE GENOMIC DNA]</scope>
    <source>
        <strain evidence="3 4">KCTC 12285</strain>
    </source>
</reference>
<keyword evidence="4" id="KW-1185">Reference proteome</keyword>
<evidence type="ECO:0000313" key="4">
    <source>
        <dbReference type="Proteomes" id="UP000601108"/>
    </source>
</evidence>
<keyword evidence="1" id="KW-0472">Membrane</keyword>
<dbReference type="AlphaFoldDB" id="A0A918K181"/>
<gene>
    <name evidence="3" type="ORF">GCM10007384_38290</name>
</gene>
<evidence type="ECO:0000313" key="3">
    <source>
        <dbReference type="EMBL" id="GGX33937.1"/>
    </source>
</evidence>
<keyword evidence="1" id="KW-0812">Transmembrane</keyword>
<dbReference type="Proteomes" id="UP000601108">
    <property type="component" value="Unassembled WGS sequence"/>
</dbReference>
<feature type="transmembrane region" description="Helical" evidence="1">
    <location>
        <begin position="90"/>
        <end position="112"/>
    </location>
</feature>
<evidence type="ECO:0000259" key="2">
    <source>
        <dbReference type="Pfam" id="PF17032"/>
    </source>
</evidence>
<organism evidence="3 4">
    <name type="scientific">Aquimarina muelleri</name>
    <dbReference type="NCBI Taxonomy" id="279356"/>
    <lineage>
        <taxon>Bacteria</taxon>
        <taxon>Pseudomonadati</taxon>
        <taxon>Bacteroidota</taxon>
        <taxon>Flavobacteriia</taxon>
        <taxon>Flavobacteriales</taxon>
        <taxon>Flavobacteriaceae</taxon>
        <taxon>Aquimarina</taxon>
    </lineage>
</organism>
<protein>
    <recommendedName>
        <fullName evidence="2">Zinc-ribbon 15 domain-containing protein</fullName>
    </recommendedName>
</protein>
<name>A0A918K181_9FLAO</name>
<accession>A0A918K181</accession>
<comment type="caution">
    <text evidence="3">The sequence shown here is derived from an EMBL/GenBank/DDBJ whole genome shotgun (WGS) entry which is preliminary data.</text>
</comment>